<dbReference type="EMBL" id="JAGFNK010000992">
    <property type="protein sequence ID" value="KAI9436384.1"/>
    <property type="molecule type" value="Genomic_DNA"/>
</dbReference>
<comment type="caution">
    <text evidence="1">The sequence shown here is derived from an EMBL/GenBank/DDBJ whole genome shotgun (WGS) entry which is preliminary data.</text>
</comment>
<evidence type="ECO:0000313" key="2">
    <source>
        <dbReference type="Proteomes" id="UP001207468"/>
    </source>
</evidence>
<protein>
    <submittedName>
        <fullName evidence="1">Uncharacterized protein</fullName>
    </submittedName>
</protein>
<organism evidence="1 2">
    <name type="scientific">Russula earlei</name>
    <dbReference type="NCBI Taxonomy" id="71964"/>
    <lineage>
        <taxon>Eukaryota</taxon>
        <taxon>Fungi</taxon>
        <taxon>Dikarya</taxon>
        <taxon>Basidiomycota</taxon>
        <taxon>Agaricomycotina</taxon>
        <taxon>Agaricomycetes</taxon>
        <taxon>Russulales</taxon>
        <taxon>Russulaceae</taxon>
        <taxon>Russula</taxon>
    </lineage>
</organism>
<dbReference type="Proteomes" id="UP001207468">
    <property type="component" value="Unassembled WGS sequence"/>
</dbReference>
<sequence>MQFLLKKVLVADTGSPYNGSVKDILIINGRIDTINDNIKAPEHTVVVDEKELIASAGWIDIFAHFNDPGLEYKETLESGAAAAAAGGYTQVFVLPNTQPAVQNKTQVEYIIEKAKKLPAHIHPLGAITKNIEGKELAEMYDMQHSGAIAFTDGTQPVQASGLLLKALQYVKAFDGVIIQVPVDKSIGSFGLINEGIISTQLGLPGIPALAEELIIQRDLELLKYTGSKLHITGISTAKSVQLVEKAKAEGLQVTCSVTPYHLMFCDEDLQEYDTNLKVNPPLRSRQDMMALRDAVVAGKIDCIASHHQPQNWDNKTCEFEYAKHGMIGLQTAFAAVHNLLPQLTDEALVKLFSANARSIFRLQGESIKEGANAELTLFSRKGTTVLTKENNKSKSANSPLFDKVLSVKGVIIALIVIVLSLVTYFAGLSTNSVMKWLPTLVLIAGVIWACISYAKDTNGNVTFGNIFAHGFKTTAATTAIVIVYTILAVKFITPGIVDIAVEEARKGMEAKNNLSEDQINTAMEMTRKFFLPFVAGGILVMYLLCGVIASLIGAAAAKKNPNPTPFEQ</sequence>
<proteinExistence type="predicted"/>
<gene>
    <name evidence="1" type="ORF">F5148DRAFT_1357371</name>
</gene>
<keyword evidence="2" id="KW-1185">Reference proteome</keyword>
<accession>A0ACC0TRL2</accession>
<reference evidence="1" key="1">
    <citation type="submission" date="2021-03" db="EMBL/GenBank/DDBJ databases">
        <title>Evolutionary priming and transition to the ectomycorrhizal habit in an iconic lineage of mushroom-forming fungi: is preadaptation a requirement?</title>
        <authorList>
            <consortium name="DOE Joint Genome Institute"/>
            <person name="Looney B.P."/>
            <person name="Miyauchi S."/>
            <person name="Morin E."/>
            <person name="Drula E."/>
            <person name="Courty P.E."/>
            <person name="Chicoki N."/>
            <person name="Fauchery L."/>
            <person name="Kohler A."/>
            <person name="Kuo A."/>
            <person name="LaButti K."/>
            <person name="Pangilinan J."/>
            <person name="Lipzen A."/>
            <person name="Riley R."/>
            <person name="Andreopoulos W."/>
            <person name="He G."/>
            <person name="Johnson J."/>
            <person name="Barry K.W."/>
            <person name="Grigoriev I.V."/>
            <person name="Nagy L."/>
            <person name="Hibbett D."/>
            <person name="Henrissat B."/>
            <person name="Matheny P.B."/>
            <person name="Labbe J."/>
            <person name="Martin A.F."/>
        </authorList>
    </citation>
    <scope>NUCLEOTIDE SEQUENCE</scope>
    <source>
        <strain evidence="1">BPL698</strain>
    </source>
</reference>
<name>A0ACC0TRL2_9AGAM</name>
<evidence type="ECO:0000313" key="1">
    <source>
        <dbReference type="EMBL" id="KAI9436384.1"/>
    </source>
</evidence>